<dbReference type="InParanoid" id="A0A168S3Q3"/>
<dbReference type="PANTHER" id="PTHR12483">
    <property type="entry name" value="SOLUTE CARRIER FAMILY 31 COPPER TRANSPORTERS"/>
    <property type="match status" value="1"/>
</dbReference>
<protein>
    <recommendedName>
        <fullName evidence="5">Copper transport protein</fullName>
    </recommendedName>
</protein>
<dbReference type="Proteomes" id="UP000078561">
    <property type="component" value="Unassembled WGS sequence"/>
</dbReference>
<comment type="similarity">
    <text evidence="5">Belongs to the copper transporter (Ctr) (TC 1.A.56) family. SLC31A subfamily.</text>
</comment>
<dbReference type="STRING" id="4829.A0A168S3Q3"/>
<dbReference type="GO" id="GO:0005886">
    <property type="term" value="C:plasma membrane"/>
    <property type="evidence" value="ECO:0007669"/>
    <property type="project" value="TreeGrafter"/>
</dbReference>
<keyword evidence="5" id="KW-0187">Copper transport</keyword>
<dbReference type="OMA" id="TFQASFI"/>
<evidence type="ECO:0000256" key="5">
    <source>
        <dbReference type="RuleBase" id="RU367022"/>
    </source>
</evidence>
<evidence type="ECO:0000256" key="1">
    <source>
        <dbReference type="ARBA" id="ARBA00004141"/>
    </source>
</evidence>
<keyword evidence="4 5" id="KW-0472">Membrane</keyword>
<gene>
    <name evidence="6" type="primary">ABSGL_13422.1 scaffold 14161</name>
</gene>
<feature type="transmembrane region" description="Helical" evidence="5">
    <location>
        <begin position="55"/>
        <end position="82"/>
    </location>
</feature>
<keyword evidence="5" id="KW-0186">Copper</keyword>
<evidence type="ECO:0000256" key="3">
    <source>
        <dbReference type="ARBA" id="ARBA00022989"/>
    </source>
</evidence>
<sequence>MDHSSHTMDHSSHGSSSSMGDMNMDMGMSMSMGTFHWSTGDAIWLDAWLPKSEPAYIGACIGLFVFAIVSRGLLALEIYFLAWRARRLELLHNAGANGIVESKANDRFSSQAPEYPAELELPLVPPFSWITDIGRSFLTTLSSFISYLLMMVVMTGNGGFFLVIIVGILVGEVAFGRFRSIGGIKGGGEHDH</sequence>
<dbReference type="GO" id="GO:0005375">
    <property type="term" value="F:copper ion transmembrane transporter activity"/>
    <property type="evidence" value="ECO:0007669"/>
    <property type="project" value="UniProtKB-UniRule"/>
</dbReference>
<reference evidence="6" key="1">
    <citation type="submission" date="2016-04" db="EMBL/GenBank/DDBJ databases">
        <authorList>
            <person name="Evans L.H."/>
            <person name="Alamgir A."/>
            <person name="Owens N."/>
            <person name="Weber N.D."/>
            <person name="Virtaneva K."/>
            <person name="Barbian K."/>
            <person name="Babar A."/>
            <person name="Rosenke K."/>
        </authorList>
    </citation>
    <scope>NUCLEOTIDE SEQUENCE [LARGE SCALE GENOMIC DNA]</scope>
    <source>
        <strain evidence="6">CBS 101.48</strain>
    </source>
</reference>
<feature type="transmembrane region" description="Helical" evidence="5">
    <location>
        <begin position="144"/>
        <end position="170"/>
    </location>
</feature>
<keyword evidence="7" id="KW-1185">Reference proteome</keyword>
<dbReference type="EMBL" id="LT554852">
    <property type="protein sequence ID" value="SAM07765.1"/>
    <property type="molecule type" value="Genomic_DNA"/>
</dbReference>
<name>A0A168S3Q3_ABSGL</name>
<comment type="subcellular location">
    <subcellularLocation>
        <location evidence="1 5">Membrane</location>
        <topology evidence="1 5">Multi-pass membrane protein</topology>
    </subcellularLocation>
</comment>
<organism evidence="6">
    <name type="scientific">Absidia glauca</name>
    <name type="common">Pin mould</name>
    <dbReference type="NCBI Taxonomy" id="4829"/>
    <lineage>
        <taxon>Eukaryota</taxon>
        <taxon>Fungi</taxon>
        <taxon>Fungi incertae sedis</taxon>
        <taxon>Mucoromycota</taxon>
        <taxon>Mucoromycotina</taxon>
        <taxon>Mucoromycetes</taxon>
        <taxon>Mucorales</taxon>
        <taxon>Cunninghamellaceae</taxon>
        <taxon>Absidia</taxon>
    </lineage>
</organism>
<keyword evidence="5" id="KW-0813">Transport</keyword>
<dbReference type="PANTHER" id="PTHR12483:SF27">
    <property type="entry name" value="COPPER TRANSPORT PROTEIN CTR1"/>
    <property type="match status" value="1"/>
</dbReference>
<evidence type="ECO:0000313" key="6">
    <source>
        <dbReference type="EMBL" id="SAM07765.1"/>
    </source>
</evidence>
<dbReference type="Pfam" id="PF04145">
    <property type="entry name" value="Ctr"/>
    <property type="match status" value="1"/>
</dbReference>
<keyword evidence="2 5" id="KW-0812">Transmembrane</keyword>
<accession>A0A168S3Q3</accession>
<dbReference type="AlphaFoldDB" id="A0A168S3Q3"/>
<dbReference type="InterPro" id="IPR007274">
    <property type="entry name" value="Cop_transporter"/>
</dbReference>
<proteinExistence type="inferred from homology"/>
<keyword evidence="3 5" id="KW-1133">Transmembrane helix</keyword>
<dbReference type="OrthoDB" id="73901at2759"/>
<evidence type="ECO:0000256" key="4">
    <source>
        <dbReference type="ARBA" id="ARBA00023136"/>
    </source>
</evidence>
<evidence type="ECO:0000256" key="2">
    <source>
        <dbReference type="ARBA" id="ARBA00022692"/>
    </source>
</evidence>
<keyword evidence="5" id="KW-0406">Ion transport</keyword>
<evidence type="ECO:0000313" key="7">
    <source>
        <dbReference type="Proteomes" id="UP000078561"/>
    </source>
</evidence>